<dbReference type="PANTHER" id="PTHR37560">
    <property type="entry name" value="UPF0210 PROTEIN SPR0218"/>
    <property type="match status" value="1"/>
</dbReference>
<dbReference type="Proteomes" id="UP000006903">
    <property type="component" value="Chromosome"/>
</dbReference>
<dbReference type="Gene3D" id="3.20.70.20">
    <property type="match status" value="1"/>
</dbReference>
<dbReference type="SUPFAM" id="SSF51998">
    <property type="entry name" value="PFL-like glycyl radical enzymes"/>
    <property type="match status" value="1"/>
</dbReference>
<dbReference type="InterPro" id="IPR007841">
    <property type="entry name" value="UPF0210"/>
</dbReference>
<dbReference type="PANTHER" id="PTHR37560:SF2">
    <property type="entry name" value="DUF711 DOMAIN-CONTAINING PROTEIN"/>
    <property type="match status" value="1"/>
</dbReference>
<dbReference type="GeneID" id="7170451"/>
<sequence length="351" mass="39146">MEKIVIRAATFFIGKSSNIREEYQLGVEVLGRISEIAKELNLEVFTKRISMQSLSMDELVKLPDIASDKDILVSAGYVSLRRIGVRDAEYLTSNGVYIPVLPSLGDFTIDDARHFSRIIHGVAEKDPLNATRIAIGFHNESFHTPYFPDSSSRGVRSIGLSFLYPDMLETNNISSLSNSIRNAFRLFNNIAQVIENNIGYPVSIDYSLSPWMEKSVVKILESLGYSLLEPGANYILHVVNNLIQKHYDPRRAIGFNEVMLPYAEDSLLIKYGGMGLIKARDFLRYASTCVAGVDMIIVPSGIEKLARLVMDTYSLGLVKSKPIALRAIPVNNKPGEKISLGKFGEPFVIEY</sequence>
<dbReference type="Pfam" id="PF05167">
    <property type="entry name" value="DUF711"/>
    <property type="match status" value="1"/>
</dbReference>
<dbReference type="eggNOG" id="arCOG04321">
    <property type="taxonomic scope" value="Archaea"/>
</dbReference>
<dbReference type="HOGENOM" id="CLU_064235_0_0_2"/>
<dbReference type="STRING" id="490899.DKAM_0138"/>
<protein>
    <recommendedName>
        <fullName evidence="3">DUF711 family protein</fullName>
    </recommendedName>
</protein>
<proteinExistence type="predicted"/>
<dbReference type="RefSeq" id="WP_012607809.1">
    <property type="nucleotide sequence ID" value="NC_011766.1"/>
</dbReference>
<dbReference type="EMBL" id="CP001140">
    <property type="protein sequence ID" value="ACL10467.1"/>
    <property type="molecule type" value="Genomic_DNA"/>
</dbReference>
<dbReference type="AlphaFoldDB" id="B8D354"/>
<name>B8D354_DESA1</name>
<organism evidence="1 2">
    <name type="scientific">Desulfurococcus amylolyticus (strain DSM 18924 / JCM 16383 / VKM B-2413 / 1221n)</name>
    <name type="common">Desulfurococcus kamchatkensis</name>
    <dbReference type="NCBI Taxonomy" id="490899"/>
    <lineage>
        <taxon>Archaea</taxon>
        <taxon>Thermoproteota</taxon>
        <taxon>Thermoprotei</taxon>
        <taxon>Desulfurococcales</taxon>
        <taxon>Desulfurococcaceae</taxon>
        <taxon>Desulfurococcus</taxon>
    </lineage>
</organism>
<reference evidence="1 2" key="1">
    <citation type="journal article" date="2009" name="J. Bacteriol.">
        <title>Complete genome sequence of the anaerobic, protein-degrading hyperthermophilic crenarchaeon Desulfurococcus kamchatkensis.</title>
        <authorList>
            <person name="Ravin N.V."/>
            <person name="Mardanov A.V."/>
            <person name="Beletsky A.V."/>
            <person name="Kublanov I.V."/>
            <person name="Kolganova T.V."/>
            <person name="Lebedinsky A.V."/>
            <person name="Chernyh N.A."/>
            <person name="Bonch-Osmolovskaya E.A."/>
            <person name="Skryabin K.G."/>
        </authorList>
    </citation>
    <scope>NUCLEOTIDE SEQUENCE [LARGE SCALE GENOMIC DNA]</scope>
    <source>
        <strain evidence="2">DSM 18924 / JCM 16383 / VKM B-2413 / 1221n</strain>
    </source>
</reference>
<evidence type="ECO:0008006" key="3">
    <source>
        <dbReference type="Google" id="ProtNLM"/>
    </source>
</evidence>
<accession>B8D354</accession>
<dbReference type="KEGG" id="dka:DKAM_0138"/>
<evidence type="ECO:0000313" key="1">
    <source>
        <dbReference type="EMBL" id="ACL10467.1"/>
    </source>
</evidence>
<gene>
    <name evidence="1" type="ordered locus">DKAM_0138</name>
</gene>
<evidence type="ECO:0000313" key="2">
    <source>
        <dbReference type="Proteomes" id="UP000006903"/>
    </source>
</evidence>